<dbReference type="GO" id="GO:0005737">
    <property type="term" value="C:cytoplasm"/>
    <property type="evidence" value="ECO:0007669"/>
    <property type="project" value="TreeGrafter"/>
</dbReference>
<keyword evidence="3" id="KW-0732">Signal</keyword>
<evidence type="ECO:0000313" key="5">
    <source>
        <dbReference type="EMBL" id="KAK1748791.1"/>
    </source>
</evidence>
<dbReference type="Pfam" id="PF01641">
    <property type="entry name" value="SelR"/>
    <property type="match status" value="1"/>
</dbReference>
<feature type="domain" description="MsrB" evidence="4">
    <location>
        <begin position="92"/>
        <end position="229"/>
    </location>
</feature>
<dbReference type="AlphaFoldDB" id="A0AAD8YLI3"/>
<gene>
    <name evidence="5" type="ORF">QTG54_000730</name>
</gene>
<evidence type="ECO:0000256" key="3">
    <source>
        <dbReference type="SAM" id="SignalP"/>
    </source>
</evidence>
<comment type="caution">
    <text evidence="5">The sequence shown here is derived from an EMBL/GenBank/DDBJ whole genome shotgun (WGS) entry which is preliminary data.</text>
</comment>
<dbReference type="PANTHER" id="PTHR10173">
    <property type="entry name" value="METHIONINE SULFOXIDE REDUCTASE"/>
    <property type="match status" value="1"/>
</dbReference>
<accession>A0AAD8YLI3</accession>
<dbReference type="InterPro" id="IPR011057">
    <property type="entry name" value="Mss4-like_sf"/>
</dbReference>
<reference evidence="5" key="1">
    <citation type="submission" date="2023-06" db="EMBL/GenBank/DDBJ databases">
        <title>Survivors Of The Sea: Transcriptome response of Skeletonema marinoi to long-term dormancy.</title>
        <authorList>
            <person name="Pinder M.I.M."/>
            <person name="Kourtchenko O."/>
            <person name="Robertson E.K."/>
            <person name="Larsson T."/>
            <person name="Maumus F."/>
            <person name="Osuna-Cruz C.M."/>
            <person name="Vancaester E."/>
            <person name="Stenow R."/>
            <person name="Vandepoele K."/>
            <person name="Ploug H."/>
            <person name="Bruchert V."/>
            <person name="Godhe A."/>
            <person name="Topel M."/>
        </authorList>
    </citation>
    <scope>NUCLEOTIDE SEQUENCE</scope>
    <source>
        <strain evidence="5">R05AC</strain>
    </source>
</reference>
<evidence type="ECO:0000259" key="4">
    <source>
        <dbReference type="PROSITE" id="PS51790"/>
    </source>
</evidence>
<organism evidence="5 6">
    <name type="scientific">Skeletonema marinoi</name>
    <dbReference type="NCBI Taxonomy" id="267567"/>
    <lineage>
        <taxon>Eukaryota</taxon>
        <taxon>Sar</taxon>
        <taxon>Stramenopiles</taxon>
        <taxon>Ochrophyta</taxon>
        <taxon>Bacillariophyta</taxon>
        <taxon>Coscinodiscophyceae</taxon>
        <taxon>Thalassiosirophycidae</taxon>
        <taxon>Thalassiosirales</taxon>
        <taxon>Skeletonemataceae</taxon>
        <taxon>Skeletonema</taxon>
        <taxon>Skeletonema marinoi-dohrnii complex</taxon>
    </lineage>
</organism>
<comment type="similarity">
    <text evidence="1">Belongs to the MsrB Met sulfoxide reductase family.</text>
</comment>
<dbReference type="GO" id="GO:0033743">
    <property type="term" value="F:peptide-methionine (R)-S-oxide reductase activity"/>
    <property type="evidence" value="ECO:0007669"/>
    <property type="project" value="UniProtKB-EC"/>
</dbReference>
<name>A0AAD8YLI3_9STRA</name>
<evidence type="ECO:0000256" key="1">
    <source>
        <dbReference type="ARBA" id="ARBA00007174"/>
    </source>
</evidence>
<proteinExistence type="inferred from homology"/>
<dbReference type="SUPFAM" id="SSF51316">
    <property type="entry name" value="Mss4-like"/>
    <property type="match status" value="1"/>
</dbReference>
<dbReference type="Proteomes" id="UP001224775">
    <property type="component" value="Unassembled WGS sequence"/>
</dbReference>
<dbReference type="Gene3D" id="2.170.150.20">
    <property type="entry name" value="Peptide methionine sulfoxide reductase"/>
    <property type="match status" value="1"/>
</dbReference>
<dbReference type="GO" id="GO:0030091">
    <property type="term" value="P:protein repair"/>
    <property type="evidence" value="ECO:0007669"/>
    <property type="project" value="InterPro"/>
</dbReference>
<sequence length="256" mass="27742">MASSSTIISFFLFIFFFGSVDSFFTPAASSWGRLQSTSLAVSPQDDWNAKNVMFRREMMQKSLTFGALLTASPAYARSAKSRTTGYDVQHTEAEWAQMLSPQQSFILRQGGTESPYSSILEGEDRAGLFVCAGCGTPLFNSKEKFHSGTGWPSYAAPTMSKSNPDVSNVEMEDVSTFQYQLAGAEVRCRTCGGHLGDVFADGFLFPGTPAFATGKRYCIDGGALIFVPNNQSADGELEFVRGDLPPAKSARPVFQG</sequence>
<feature type="chain" id="PRO_5041929910" evidence="3">
    <location>
        <begin position="23"/>
        <end position="256"/>
    </location>
</feature>
<dbReference type="EMBL" id="JATAAI010000001">
    <property type="protein sequence ID" value="KAK1748791.1"/>
    <property type="molecule type" value="Genomic_DNA"/>
</dbReference>
<dbReference type="PROSITE" id="PS51790">
    <property type="entry name" value="MSRB"/>
    <property type="match status" value="1"/>
</dbReference>
<evidence type="ECO:0000256" key="2">
    <source>
        <dbReference type="ARBA" id="ARBA00023002"/>
    </source>
</evidence>
<dbReference type="GO" id="GO:0006979">
    <property type="term" value="P:response to oxidative stress"/>
    <property type="evidence" value="ECO:0007669"/>
    <property type="project" value="InterPro"/>
</dbReference>
<dbReference type="InterPro" id="IPR028427">
    <property type="entry name" value="Met_Sox_Rdtase_MsrB"/>
</dbReference>
<keyword evidence="2 5" id="KW-0560">Oxidoreductase</keyword>
<keyword evidence="6" id="KW-1185">Reference proteome</keyword>
<feature type="signal peptide" evidence="3">
    <location>
        <begin position="1"/>
        <end position="22"/>
    </location>
</feature>
<dbReference type="InterPro" id="IPR002579">
    <property type="entry name" value="Met_Sox_Rdtase_MsrB_dom"/>
</dbReference>
<protein>
    <submittedName>
        <fullName evidence="5">Peptide-methionine (R)-S-oxide reductase</fullName>
        <ecNumber evidence="5">1.8.4.12</ecNumber>
    </submittedName>
</protein>
<dbReference type="EC" id="1.8.4.12" evidence="5"/>
<evidence type="ECO:0000313" key="6">
    <source>
        <dbReference type="Proteomes" id="UP001224775"/>
    </source>
</evidence>
<dbReference type="PANTHER" id="PTHR10173:SF57">
    <property type="entry name" value="PEPTIDE-METHIONINE (R)-S-OXIDE REDUCTASE"/>
    <property type="match status" value="1"/>
</dbReference>